<feature type="transmembrane region" description="Helical" evidence="2">
    <location>
        <begin position="56"/>
        <end position="74"/>
    </location>
</feature>
<dbReference type="AlphaFoldDB" id="A0A8T0VTB3"/>
<gene>
    <name evidence="3" type="ORF">PVAP13_2NG453903</name>
</gene>
<evidence type="ECO:0000256" key="1">
    <source>
        <dbReference type="SAM" id="MobiDB-lite"/>
    </source>
</evidence>
<organism evidence="3 4">
    <name type="scientific">Panicum virgatum</name>
    <name type="common">Blackwell switchgrass</name>
    <dbReference type="NCBI Taxonomy" id="38727"/>
    <lineage>
        <taxon>Eukaryota</taxon>
        <taxon>Viridiplantae</taxon>
        <taxon>Streptophyta</taxon>
        <taxon>Embryophyta</taxon>
        <taxon>Tracheophyta</taxon>
        <taxon>Spermatophyta</taxon>
        <taxon>Magnoliopsida</taxon>
        <taxon>Liliopsida</taxon>
        <taxon>Poales</taxon>
        <taxon>Poaceae</taxon>
        <taxon>PACMAD clade</taxon>
        <taxon>Panicoideae</taxon>
        <taxon>Panicodae</taxon>
        <taxon>Paniceae</taxon>
        <taxon>Panicinae</taxon>
        <taxon>Panicum</taxon>
        <taxon>Panicum sect. Hiantes</taxon>
    </lineage>
</organism>
<evidence type="ECO:0000256" key="2">
    <source>
        <dbReference type="SAM" id="Phobius"/>
    </source>
</evidence>
<keyword evidence="2" id="KW-0812">Transmembrane</keyword>
<dbReference type="Pfam" id="PF05553">
    <property type="entry name" value="DUF761"/>
    <property type="match status" value="1"/>
</dbReference>
<proteinExistence type="predicted"/>
<keyword evidence="4" id="KW-1185">Reference proteome</keyword>
<dbReference type="PANTHER" id="PTHR35997:SF5">
    <property type="entry name" value="OS09G0539700 PROTEIN"/>
    <property type="match status" value="1"/>
</dbReference>
<evidence type="ECO:0000313" key="4">
    <source>
        <dbReference type="Proteomes" id="UP000823388"/>
    </source>
</evidence>
<protein>
    <recommendedName>
        <fullName evidence="5">DUF4408 domain-containing protein</fullName>
    </recommendedName>
</protein>
<keyword evidence="2" id="KW-0472">Membrane</keyword>
<sequence>MAEGKKARPREEELVEAALAAAAAALLVSGVKRLVAPAAALAAPWWWPAPLSLPPPALFLLLNVVIASIVVASVQPRRGRASAPAGGVQEASAAQPGDGPKRVKRRRSRKRTAAEADVADGRCMALVATDGPVETGETVVTEEVAADEEAAGNADEVNKRAEEFISAFRHHLRVDSFSGSRRSNARTAPCF</sequence>
<comment type="caution">
    <text evidence="3">The sequence shown here is derived from an EMBL/GenBank/DDBJ whole genome shotgun (WGS) entry which is preliminary data.</text>
</comment>
<dbReference type="OrthoDB" id="696532at2759"/>
<feature type="compositionally biased region" description="Basic residues" evidence="1">
    <location>
        <begin position="102"/>
        <end position="111"/>
    </location>
</feature>
<evidence type="ECO:0000313" key="3">
    <source>
        <dbReference type="EMBL" id="KAG2636494.1"/>
    </source>
</evidence>
<evidence type="ECO:0008006" key="5">
    <source>
        <dbReference type="Google" id="ProtNLM"/>
    </source>
</evidence>
<reference evidence="3" key="1">
    <citation type="submission" date="2020-05" db="EMBL/GenBank/DDBJ databases">
        <title>WGS assembly of Panicum virgatum.</title>
        <authorList>
            <person name="Lovell J.T."/>
            <person name="Jenkins J."/>
            <person name="Shu S."/>
            <person name="Juenger T.E."/>
            <person name="Schmutz J."/>
        </authorList>
    </citation>
    <scope>NUCLEOTIDE SEQUENCE</scope>
    <source>
        <strain evidence="3">AP13</strain>
    </source>
</reference>
<dbReference type="Proteomes" id="UP000823388">
    <property type="component" value="Chromosome 2N"/>
</dbReference>
<keyword evidence="2" id="KW-1133">Transmembrane helix</keyword>
<dbReference type="EMBL" id="CM029040">
    <property type="protein sequence ID" value="KAG2636494.1"/>
    <property type="molecule type" value="Genomic_DNA"/>
</dbReference>
<dbReference type="PANTHER" id="PTHR35997">
    <property type="entry name" value="COTTON FIBER PROTEIN-RELATED"/>
    <property type="match status" value="1"/>
</dbReference>
<feature type="region of interest" description="Disordered" evidence="1">
    <location>
        <begin position="80"/>
        <end position="116"/>
    </location>
</feature>
<accession>A0A8T0VTB3</accession>
<dbReference type="InterPro" id="IPR008480">
    <property type="entry name" value="DUF761_pln"/>
</dbReference>
<name>A0A8T0VTB3_PANVG</name>